<protein>
    <submittedName>
        <fullName evidence="2">Uncharacterized protein</fullName>
    </submittedName>
</protein>
<evidence type="ECO:0000313" key="3">
    <source>
        <dbReference type="Proteomes" id="UP000507222"/>
    </source>
</evidence>
<dbReference type="Proteomes" id="UP000507222">
    <property type="component" value="Unassembled WGS sequence"/>
</dbReference>
<feature type="compositionally biased region" description="Basic and acidic residues" evidence="1">
    <location>
        <begin position="91"/>
        <end position="106"/>
    </location>
</feature>
<evidence type="ECO:0000313" key="2">
    <source>
        <dbReference type="EMBL" id="CAB4268591.1"/>
    </source>
</evidence>
<evidence type="ECO:0000256" key="1">
    <source>
        <dbReference type="SAM" id="MobiDB-lite"/>
    </source>
</evidence>
<proteinExistence type="predicted"/>
<feature type="compositionally biased region" description="Low complexity" evidence="1">
    <location>
        <begin position="38"/>
        <end position="48"/>
    </location>
</feature>
<organism evidence="2 3">
    <name type="scientific">Prunus armeniaca</name>
    <name type="common">Apricot</name>
    <name type="synonym">Armeniaca vulgaris</name>
    <dbReference type="NCBI Taxonomy" id="36596"/>
    <lineage>
        <taxon>Eukaryota</taxon>
        <taxon>Viridiplantae</taxon>
        <taxon>Streptophyta</taxon>
        <taxon>Embryophyta</taxon>
        <taxon>Tracheophyta</taxon>
        <taxon>Spermatophyta</taxon>
        <taxon>Magnoliopsida</taxon>
        <taxon>eudicotyledons</taxon>
        <taxon>Gunneridae</taxon>
        <taxon>Pentapetalae</taxon>
        <taxon>rosids</taxon>
        <taxon>fabids</taxon>
        <taxon>Rosales</taxon>
        <taxon>Rosaceae</taxon>
        <taxon>Amygdaloideae</taxon>
        <taxon>Amygdaleae</taxon>
        <taxon>Prunus</taxon>
    </lineage>
</organism>
<dbReference type="EMBL" id="CAEKDK010000002">
    <property type="protein sequence ID" value="CAB4268591.1"/>
    <property type="molecule type" value="Genomic_DNA"/>
</dbReference>
<name>A0A6J5TX18_PRUAR</name>
<dbReference type="AlphaFoldDB" id="A0A6J5TX18"/>
<reference evidence="2 3" key="1">
    <citation type="submission" date="2020-05" db="EMBL/GenBank/DDBJ databases">
        <authorList>
            <person name="Campoy J."/>
            <person name="Schneeberger K."/>
            <person name="Spophaly S."/>
        </authorList>
    </citation>
    <scope>NUCLEOTIDE SEQUENCE [LARGE SCALE GENOMIC DNA]</scope>
    <source>
        <strain evidence="2">PruArmRojPasFocal</strain>
    </source>
</reference>
<feature type="region of interest" description="Disordered" evidence="1">
    <location>
        <begin position="91"/>
        <end position="114"/>
    </location>
</feature>
<feature type="region of interest" description="Disordered" evidence="1">
    <location>
        <begin position="31"/>
        <end position="55"/>
    </location>
</feature>
<gene>
    <name evidence="2" type="ORF">CURHAP_LOCUS12429</name>
</gene>
<sequence length="221" mass="25135">MSKNFSAVDRHFQRRDHVFVIDNLKRILSSMGKKGFNSSSPPHDASSSRGRKKRIRNARGQHFSGVNHMMHHSQSVNQDSHLKWAHHENHNRVEVGRSSDVPKEESSNPMQGEMRFDDVSFPHKMEPINADNPAFEFISSGKEESIFHESANFNMDDNGSNPLAEEFEFQQVQNSPADDQFLEGVGPIPVVRPLQNLVSIENFVCQILGNGVNQSRREFII</sequence>
<accession>A0A6J5TX18</accession>